<sequence length="97" mass="10906">MKGKLCLSYKNFEWSILEPVPQERRRKKKKKKKKNLMKQLMADAGAGGGFQHGVDDAMVCSKAASAWGRRRRASAGENVVQWIGVGDSDRVHPQVEH</sequence>
<gene>
    <name evidence="1" type="ORF">B296_00007902</name>
</gene>
<dbReference type="Proteomes" id="UP000287651">
    <property type="component" value="Unassembled WGS sequence"/>
</dbReference>
<evidence type="ECO:0000313" key="1">
    <source>
        <dbReference type="EMBL" id="RRT66570.1"/>
    </source>
</evidence>
<proteinExistence type="predicted"/>
<protein>
    <submittedName>
        <fullName evidence="1">Uncharacterized protein</fullName>
    </submittedName>
</protein>
<organism evidence="1 2">
    <name type="scientific">Ensete ventricosum</name>
    <name type="common">Abyssinian banana</name>
    <name type="synonym">Musa ensete</name>
    <dbReference type="NCBI Taxonomy" id="4639"/>
    <lineage>
        <taxon>Eukaryota</taxon>
        <taxon>Viridiplantae</taxon>
        <taxon>Streptophyta</taxon>
        <taxon>Embryophyta</taxon>
        <taxon>Tracheophyta</taxon>
        <taxon>Spermatophyta</taxon>
        <taxon>Magnoliopsida</taxon>
        <taxon>Liliopsida</taxon>
        <taxon>Zingiberales</taxon>
        <taxon>Musaceae</taxon>
        <taxon>Ensete</taxon>
    </lineage>
</organism>
<dbReference type="AlphaFoldDB" id="A0A426ZRJ2"/>
<dbReference type="EMBL" id="AMZH03005376">
    <property type="protein sequence ID" value="RRT66570.1"/>
    <property type="molecule type" value="Genomic_DNA"/>
</dbReference>
<accession>A0A426ZRJ2</accession>
<name>A0A426ZRJ2_ENSVE</name>
<evidence type="ECO:0000313" key="2">
    <source>
        <dbReference type="Proteomes" id="UP000287651"/>
    </source>
</evidence>
<reference evidence="1 2" key="1">
    <citation type="journal article" date="2014" name="Agronomy (Basel)">
        <title>A Draft Genome Sequence for Ensete ventricosum, the Drought-Tolerant Tree Against Hunger.</title>
        <authorList>
            <person name="Harrison J."/>
            <person name="Moore K.A."/>
            <person name="Paszkiewicz K."/>
            <person name="Jones T."/>
            <person name="Grant M."/>
            <person name="Ambacheew D."/>
            <person name="Muzemil S."/>
            <person name="Studholme D.J."/>
        </authorList>
    </citation>
    <scope>NUCLEOTIDE SEQUENCE [LARGE SCALE GENOMIC DNA]</scope>
</reference>
<comment type="caution">
    <text evidence="1">The sequence shown here is derived from an EMBL/GenBank/DDBJ whole genome shotgun (WGS) entry which is preliminary data.</text>
</comment>